<organism evidence="1 2">
    <name type="scientific">Halapricum desulfuricans</name>
    <dbReference type="NCBI Taxonomy" id="2841257"/>
    <lineage>
        <taxon>Archaea</taxon>
        <taxon>Methanobacteriati</taxon>
        <taxon>Methanobacteriota</taxon>
        <taxon>Stenosarchaea group</taxon>
        <taxon>Halobacteria</taxon>
        <taxon>Halobacteriales</taxon>
        <taxon>Haloarculaceae</taxon>
        <taxon>Halapricum</taxon>
    </lineage>
</organism>
<gene>
    <name evidence="1" type="ORF">HSBGL_2810</name>
</gene>
<dbReference type="AlphaFoldDB" id="A0A897NL89"/>
<proteinExistence type="predicted"/>
<accession>A0A897NL89</accession>
<dbReference type="EMBL" id="CP064789">
    <property type="protein sequence ID" value="QSG13204.1"/>
    <property type="molecule type" value="Genomic_DNA"/>
</dbReference>
<evidence type="ECO:0000313" key="1">
    <source>
        <dbReference type="EMBL" id="QSG13204.1"/>
    </source>
</evidence>
<protein>
    <submittedName>
        <fullName evidence="1">Uncharacterized protein</fullName>
    </submittedName>
</protein>
<dbReference type="Proteomes" id="UP000663305">
    <property type="component" value="Chromosome"/>
</dbReference>
<reference evidence="1" key="1">
    <citation type="submission" date="2020-11" db="EMBL/GenBank/DDBJ databases">
        <title>Carbohydrate-dependent, anaerobic sulfur respiration: A novel catabolism in halophilic archaea.</title>
        <authorList>
            <person name="Sorokin D.Y."/>
            <person name="Messina E."/>
            <person name="Smedile F."/>
            <person name="La Cono V."/>
            <person name="Hallsworth J.E."/>
            <person name="Yakimov M.M."/>
        </authorList>
    </citation>
    <scope>NUCLEOTIDE SEQUENCE</scope>
    <source>
        <strain evidence="1">HSR-Bgl</strain>
    </source>
</reference>
<evidence type="ECO:0000313" key="2">
    <source>
        <dbReference type="Proteomes" id="UP000663305"/>
    </source>
</evidence>
<sequence>MIRRVLGLGTPEWSAKEFDPVGSVLVSMNTAQRGNWFGIWRKLNLIKRLWTPVGG</sequence>
<name>A0A897NL89_9EURY</name>